<gene>
    <name evidence="1" type="ORF">K1T71_004016</name>
</gene>
<dbReference type="Proteomes" id="UP000824533">
    <property type="component" value="Linkage Group LG06"/>
</dbReference>
<reference evidence="1 2" key="1">
    <citation type="journal article" date="2021" name="Front. Genet.">
        <title>Chromosome-Level Genome Assembly Reveals Significant Gene Expansion in the Toll and IMD Signaling Pathways of Dendrolimus kikuchii.</title>
        <authorList>
            <person name="Zhou J."/>
            <person name="Wu P."/>
            <person name="Xiong Z."/>
            <person name="Liu N."/>
            <person name="Zhao N."/>
            <person name="Ji M."/>
            <person name="Qiu Y."/>
            <person name="Yang B."/>
        </authorList>
    </citation>
    <scope>NUCLEOTIDE SEQUENCE [LARGE SCALE GENOMIC DNA]</scope>
    <source>
        <strain evidence="1">Ann1</strain>
    </source>
</reference>
<dbReference type="EMBL" id="CM034392">
    <property type="protein sequence ID" value="KAJ0180612.1"/>
    <property type="molecule type" value="Genomic_DNA"/>
</dbReference>
<protein>
    <submittedName>
        <fullName evidence="1">Uncharacterized protein</fullName>
    </submittedName>
</protein>
<accession>A0ACC1DAK1</accession>
<proteinExistence type="predicted"/>
<comment type="caution">
    <text evidence="1">The sequence shown here is derived from an EMBL/GenBank/DDBJ whole genome shotgun (WGS) entry which is preliminary data.</text>
</comment>
<evidence type="ECO:0000313" key="1">
    <source>
        <dbReference type="EMBL" id="KAJ0180612.1"/>
    </source>
</evidence>
<evidence type="ECO:0000313" key="2">
    <source>
        <dbReference type="Proteomes" id="UP000824533"/>
    </source>
</evidence>
<sequence>MLRITSLFATALVLFIGECSCQHIIYPTYRPPPQRPFVIRTARDTGRGEPQWLFQGDNIPKAPTAGEHPVLPSIIDDVKLNTDRRYARSLSTPSVSRGARGGHTPTGSRDTGPTHPGYNRRNARDLGAFQWPSLPTSPTLPPLYVNHLDREARSVENLVSQEHFSSQEHLASLEQLHRGVRSVEALASQENLASQEHLASQEQFI</sequence>
<name>A0ACC1DAK1_9NEOP</name>
<keyword evidence="2" id="KW-1185">Reference proteome</keyword>
<organism evidence="1 2">
    <name type="scientific">Dendrolimus kikuchii</name>
    <dbReference type="NCBI Taxonomy" id="765133"/>
    <lineage>
        <taxon>Eukaryota</taxon>
        <taxon>Metazoa</taxon>
        <taxon>Ecdysozoa</taxon>
        <taxon>Arthropoda</taxon>
        <taxon>Hexapoda</taxon>
        <taxon>Insecta</taxon>
        <taxon>Pterygota</taxon>
        <taxon>Neoptera</taxon>
        <taxon>Endopterygota</taxon>
        <taxon>Lepidoptera</taxon>
        <taxon>Glossata</taxon>
        <taxon>Ditrysia</taxon>
        <taxon>Bombycoidea</taxon>
        <taxon>Lasiocampidae</taxon>
        <taxon>Dendrolimus</taxon>
    </lineage>
</organism>